<dbReference type="EMBL" id="CP147404">
    <property type="protein sequence ID" value="WXB93970.1"/>
    <property type="molecule type" value="Genomic_DNA"/>
</dbReference>
<gene>
    <name evidence="2" type="primary">gerPC</name>
    <name evidence="2" type="ORF">WDJ61_04895</name>
</gene>
<name>A0ABZ2N8Q0_9BACI</name>
<protein>
    <submittedName>
        <fullName evidence="2">Spore germination protein GerPC</fullName>
    </submittedName>
</protein>
<dbReference type="Pfam" id="PF10737">
    <property type="entry name" value="GerPC"/>
    <property type="match status" value="1"/>
</dbReference>
<feature type="coiled-coil region" evidence="1">
    <location>
        <begin position="14"/>
        <end position="41"/>
    </location>
</feature>
<reference evidence="2 3" key="1">
    <citation type="submission" date="2024-02" db="EMBL/GenBank/DDBJ databases">
        <title>Seven novel Bacillus-like species.</title>
        <authorList>
            <person name="Liu G."/>
        </authorList>
    </citation>
    <scope>NUCLEOTIDE SEQUENCE [LARGE SCALE GENOMIC DNA]</scope>
    <source>
        <strain evidence="2 3">FJAT-52991</strain>
    </source>
</reference>
<keyword evidence="3" id="KW-1185">Reference proteome</keyword>
<evidence type="ECO:0000256" key="1">
    <source>
        <dbReference type="SAM" id="Coils"/>
    </source>
</evidence>
<sequence>MEVPPENNIVWQWIQYQQKQIESLKKTVQALQQEVVELKNRPAMSVDKIEYSFDQLKVETLAGTLNIGLNPAELGAIKDYAVDSTSSHTPKTAQQLPKLLDASREFLETHLDTMISDYEGQLQQSVDPQVKEHMKQDLFKQLPQRISFYLDQCKGEPSEKQEEIVLSKIKTDIQQALFAFISKLPKMG</sequence>
<proteinExistence type="predicted"/>
<dbReference type="InterPro" id="IPR019673">
    <property type="entry name" value="Spore_germination_GerPC"/>
</dbReference>
<accession>A0ABZ2N8Q0</accession>
<evidence type="ECO:0000313" key="3">
    <source>
        <dbReference type="Proteomes" id="UP001387364"/>
    </source>
</evidence>
<dbReference type="Proteomes" id="UP001387364">
    <property type="component" value="Chromosome"/>
</dbReference>
<keyword evidence="1" id="KW-0175">Coiled coil</keyword>
<organism evidence="2 3">
    <name type="scientific">Bacillus kandeliae</name>
    <dbReference type="NCBI Taxonomy" id="3129297"/>
    <lineage>
        <taxon>Bacteria</taxon>
        <taxon>Bacillati</taxon>
        <taxon>Bacillota</taxon>
        <taxon>Bacilli</taxon>
        <taxon>Bacillales</taxon>
        <taxon>Bacillaceae</taxon>
        <taxon>Bacillus</taxon>
    </lineage>
</organism>
<evidence type="ECO:0000313" key="2">
    <source>
        <dbReference type="EMBL" id="WXB93970.1"/>
    </source>
</evidence>
<dbReference type="RefSeq" id="WP_338753532.1">
    <property type="nucleotide sequence ID" value="NZ_CP147404.1"/>
</dbReference>